<feature type="transmembrane region" description="Helical" evidence="1">
    <location>
        <begin position="20"/>
        <end position="37"/>
    </location>
</feature>
<keyword evidence="1" id="KW-0472">Membrane</keyword>
<gene>
    <name evidence="2" type="ORF">EZS27_027210</name>
</gene>
<protein>
    <recommendedName>
        <fullName evidence="3">DNA-binding domain-containing protein</fullName>
    </recommendedName>
</protein>
<comment type="caution">
    <text evidence="2">The sequence shown here is derived from an EMBL/GenBank/DDBJ whole genome shotgun (WGS) entry which is preliminary data.</text>
</comment>
<proteinExistence type="predicted"/>
<evidence type="ECO:0000256" key="1">
    <source>
        <dbReference type="SAM" id="Phobius"/>
    </source>
</evidence>
<reference evidence="2" key="1">
    <citation type="submission" date="2019-03" db="EMBL/GenBank/DDBJ databases">
        <title>Single cell metagenomics reveals metabolic interactions within the superorganism composed of flagellate Streblomastix strix and complex community of Bacteroidetes bacteria on its surface.</title>
        <authorList>
            <person name="Treitli S.C."/>
            <person name="Kolisko M."/>
            <person name="Husnik F."/>
            <person name="Keeling P."/>
            <person name="Hampl V."/>
        </authorList>
    </citation>
    <scope>NUCLEOTIDE SEQUENCE</scope>
    <source>
        <strain evidence="2">STM</strain>
    </source>
</reference>
<sequence length="162" mass="18706">MIVYNAVQTASTIDNIKSTFILGYIIPNILLQINHYLCEKMSKQKLRVHTDQSIIKNQLRKDEKFSQGVRLYAVYQIAKGRSAGELEELYNVSHKSVCNWVHRYNSEGLQGLTDRPRGGRPAPGGFRFTRKTRLYISNMDRCHADFIHRKNFWSKLSASADL</sequence>
<dbReference type="AlphaFoldDB" id="A0A5J4QR47"/>
<evidence type="ECO:0008006" key="3">
    <source>
        <dbReference type="Google" id="ProtNLM"/>
    </source>
</evidence>
<dbReference type="InterPro" id="IPR009057">
    <property type="entry name" value="Homeodomain-like_sf"/>
</dbReference>
<organism evidence="2">
    <name type="scientific">termite gut metagenome</name>
    <dbReference type="NCBI Taxonomy" id="433724"/>
    <lineage>
        <taxon>unclassified sequences</taxon>
        <taxon>metagenomes</taxon>
        <taxon>organismal metagenomes</taxon>
    </lineage>
</organism>
<evidence type="ECO:0000313" key="2">
    <source>
        <dbReference type="EMBL" id="KAA6323340.1"/>
    </source>
</evidence>
<accession>A0A5J4QR47</accession>
<dbReference type="Pfam" id="PF13551">
    <property type="entry name" value="HTH_29"/>
    <property type="match status" value="1"/>
</dbReference>
<dbReference type="EMBL" id="SNRY01002828">
    <property type="protein sequence ID" value="KAA6323340.1"/>
    <property type="molecule type" value="Genomic_DNA"/>
</dbReference>
<dbReference type="SUPFAM" id="SSF46689">
    <property type="entry name" value="Homeodomain-like"/>
    <property type="match status" value="1"/>
</dbReference>
<name>A0A5J4QR47_9ZZZZ</name>
<keyword evidence="1" id="KW-0812">Transmembrane</keyword>
<keyword evidence="1" id="KW-1133">Transmembrane helix</keyword>